<dbReference type="Proteomes" id="UP000543642">
    <property type="component" value="Unassembled WGS sequence"/>
</dbReference>
<sequence length="102" mass="11852">MLTNEMVLKIFADYLAKDQAIEAVPTRHGYAVMLWDHAGQDWSEVTCCPTPEKLFDKLLDAATGYQEYLILRKAEMDDLDDKGRQKVEQVRQEYLKQKEALK</sequence>
<dbReference type="EMBL" id="JACHFW010000015">
    <property type="protein sequence ID" value="MBB5265777.1"/>
    <property type="molecule type" value="Genomic_DNA"/>
</dbReference>
<gene>
    <name evidence="1" type="ORF">HNP82_002928</name>
</gene>
<comment type="caution">
    <text evidence="1">The sequence shown here is derived from an EMBL/GenBank/DDBJ whole genome shotgun (WGS) entry which is preliminary data.</text>
</comment>
<proteinExistence type="predicted"/>
<evidence type="ECO:0000313" key="2">
    <source>
        <dbReference type="Proteomes" id="UP000543642"/>
    </source>
</evidence>
<protein>
    <submittedName>
        <fullName evidence="1">Uncharacterized protein</fullName>
    </submittedName>
</protein>
<accession>A0A7W8M6N5</accession>
<dbReference type="AlphaFoldDB" id="A0A7W8M6N5"/>
<keyword evidence="2" id="KW-1185">Reference proteome</keyword>
<name>A0A7W8M6N5_9FIRM</name>
<organism evidence="1 2">
    <name type="scientific">Catenibacillus scindens</name>
    <dbReference type="NCBI Taxonomy" id="673271"/>
    <lineage>
        <taxon>Bacteria</taxon>
        <taxon>Bacillati</taxon>
        <taxon>Bacillota</taxon>
        <taxon>Clostridia</taxon>
        <taxon>Lachnospirales</taxon>
        <taxon>Lachnospiraceae</taxon>
        <taxon>Catenibacillus</taxon>
    </lineage>
</organism>
<reference evidence="1 2" key="1">
    <citation type="submission" date="2020-08" db="EMBL/GenBank/DDBJ databases">
        <title>Genomic Encyclopedia of Type Strains, Phase IV (KMG-IV): sequencing the most valuable type-strain genomes for metagenomic binning, comparative biology and taxonomic classification.</title>
        <authorList>
            <person name="Goeker M."/>
        </authorList>
    </citation>
    <scope>NUCLEOTIDE SEQUENCE [LARGE SCALE GENOMIC DNA]</scope>
    <source>
        <strain evidence="1 2">DSM 106146</strain>
    </source>
</reference>
<dbReference type="RefSeq" id="WP_183775828.1">
    <property type="nucleotide sequence ID" value="NZ_JACHFW010000015.1"/>
</dbReference>
<evidence type="ECO:0000313" key="1">
    <source>
        <dbReference type="EMBL" id="MBB5265777.1"/>
    </source>
</evidence>